<dbReference type="EC" id="4.2.-.-" evidence="4"/>
<evidence type="ECO:0000256" key="2">
    <source>
        <dbReference type="ARBA" id="ARBA00022917"/>
    </source>
</evidence>
<dbReference type="NCBIfam" id="TIGR00011">
    <property type="entry name" value="YbaK_EbsC"/>
    <property type="match status" value="1"/>
</dbReference>
<dbReference type="GO" id="GO:0002161">
    <property type="term" value="F:aminoacyl-tRNA deacylase activity"/>
    <property type="evidence" value="ECO:0007669"/>
    <property type="project" value="InterPro"/>
</dbReference>
<keyword evidence="3 4" id="KW-0456">Lyase</keyword>
<name>A0A9X3J5E1_9BACT</name>
<dbReference type="Gene3D" id="3.90.960.10">
    <property type="entry name" value="YbaK/aminoacyl-tRNA synthetase-associated domain"/>
    <property type="match status" value="1"/>
</dbReference>
<evidence type="ECO:0000256" key="1">
    <source>
        <dbReference type="ARBA" id="ARBA00009798"/>
    </source>
</evidence>
<dbReference type="AlphaFoldDB" id="A0A9X3J5E1"/>
<dbReference type="GO" id="GO:0016829">
    <property type="term" value="F:lyase activity"/>
    <property type="evidence" value="ECO:0007669"/>
    <property type="project" value="UniProtKB-KW"/>
</dbReference>
<dbReference type="PIRSF" id="PIRSF006181">
    <property type="entry name" value="EbsC_YbaK"/>
    <property type="match status" value="1"/>
</dbReference>
<dbReference type="InterPro" id="IPR007214">
    <property type="entry name" value="YbaK/aa-tRNA-synth-assoc-dom"/>
</dbReference>
<dbReference type="InterPro" id="IPR036754">
    <property type="entry name" value="YbaK/aa-tRNA-synt-asso_dom_sf"/>
</dbReference>
<organism evidence="6 7">
    <name type="scientific">Draconibacterium aestuarii</name>
    <dbReference type="NCBI Taxonomy" id="2998507"/>
    <lineage>
        <taxon>Bacteria</taxon>
        <taxon>Pseudomonadati</taxon>
        <taxon>Bacteroidota</taxon>
        <taxon>Bacteroidia</taxon>
        <taxon>Marinilabiliales</taxon>
        <taxon>Prolixibacteraceae</taxon>
        <taxon>Draconibacterium</taxon>
    </lineage>
</organism>
<proteinExistence type="inferred from homology"/>
<evidence type="ECO:0000313" key="7">
    <source>
        <dbReference type="Proteomes" id="UP001145087"/>
    </source>
</evidence>
<dbReference type="EMBL" id="JAPOHD010000010">
    <property type="protein sequence ID" value="MCY1719817.1"/>
    <property type="molecule type" value="Genomic_DNA"/>
</dbReference>
<feature type="domain" description="YbaK/aminoacyl-tRNA synthetase-associated" evidence="5">
    <location>
        <begin position="31"/>
        <end position="146"/>
    </location>
</feature>
<sequence length="155" mass="17085">MKKTNTMRILDRAKVEYNAISYNVDESDLSAVHVAESLNQDISKVFKTLVLEGDKTGYIVACIPGAKEVHLKNLASLSGNKKCVMIPMKDILKVTGYIRGGCSPFGMKKQFPTFVDESAIRFDKIYVSAGVRGIQIEITPTNLIRLTNAKTGQLT</sequence>
<evidence type="ECO:0000313" key="6">
    <source>
        <dbReference type="EMBL" id="MCY1719817.1"/>
    </source>
</evidence>
<keyword evidence="2 4" id="KW-0648">Protein biosynthesis</keyword>
<evidence type="ECO:0000256" key="4">
    <source>
        <dbReference type="PIRNR" id="PIRNR006181"/>
    </source>
</evidence>
<keyword evidence="7" id="KW-1185">Reference proteome</keyword>
<protein>
    <recommendedName>
        <fullName evidence="4">Cys-tRNA(Pro)/Cys-tRNA(Cys) deacylase</fullName>
        <ecNumber evidence="4">4.2.-.-</ecNumber>
    </recommendedName>
</protein>
<dbReference type="InterPro" id="IPR004369">
    <property type="entry name" value="Prolyl-tRNA_editing_YbaK/EbsC"/>
</dbReference>
<dbReference type="PANTHER" id="PTHR30411:SF0">
    <property type="entry name" value="CYS-TRNA(PRO)_CYS-TRNA(CYS) DEACYLASE YBAK"/>
    <property type="match status" value="1"/>
</dbReference>
<dbReference type="RefSeq" id="WP_343332151.1">
    <property type="nucleotide sequence ID" value="NZ_JAPOHD010000010.1"/>
</dbReference>
<comment type="similarity">
    <text evidence="1 4">Belongs to the prolyl-tRNA editing family. YbaK/EbsC subfamily.</text>
</comment>
<evidence type="ECO:0000259" key="5">
    <source>
        <dbReference type="Pfam" id="PF04073"/>
    </source>
</evidence>
<dbReference type="PANTHER" id="PTHR30411">
    <property type="entry name" value="CYTOPLASMIC PROTEIN"/>
    <property type="match status" value="1"/>
</dbReference>
<accession>A0A9X3J5E1</accession>
<reference evidence="6" key="1">
    <citation type="submission" date="2022-11" db="EMBL/GenBank/DDBJ databases">
        <title>Marilongibacter aestuarii gen. nov., sp. nov., isolated from tidal flat sediment.</title>
        <authorList>
            <person name="Jiayan W."/>
        </authorList>
    </citation>
    <scope>NUCLEOTIDE SEQUENCE</scope>
    <source>
        <strain evidence="6">Z1-6</strain>
    </source>
</reference>
<dbReference type="SUPFAM" id="SSF55826">
    <property type="entry name" value="YbaK/ProRS associated domain"/>
    <property type="match status" value="1"/>
</dbReference>
<dbReference type="Pfam" id="PF04073">
    <property type="entry name" value="tRNA_edit"/>
    <property type="match status" value="1"/>
</dbReference>
<dbReference type="CDD" id="cd00002">
    <property type="entry name" value="YbaK_deacylase"/>
    <property type="match status" value="1"/>
</dbReference>
<dbReference type="Proteomes" id="UP001145087">
    <property type="component" value="Unassembled WGS sequence"/>
</dbReference>
<gene>
    <name evidence="6" type="primary">ybaK</name>
    <name evidence="6" type="ORF">OU798_05655</name>
</gene>
<comment type="caution">
    <text evidence="6">The sequence shown here is derived from an EMBL/GenBank/DDBJ whole genome shotgun (WGS) entry which is preliminary data.</text>
</comment>
<evidence type="ECO:0000256" key="3">
    <source>
        <dbReference type="ARBA" id="ARBA00023239"/>
    </source>
</evidence>
<dbReference type="GO" id="GO:0006412">
    <property type="term" value="P:translation"/>
    <property type="evidence" value="ECO:0007669"/>
    <property type="project" value="UniProtKB-KW"/>
</dbReference>